<evidence type="ECO:0000256" key="1">
    <source>
        <dbReference type="SAM" id="MobiDB-lite"/>
    </source>
</evidence>
<protein>
    <recommendedName>
        <fullName evidence="2">CFA20 domain-containing protein</fullName>
    </recommendedName>
</protein>
<dbReference type="Pfam" id="PF05018">
    <property type="entry name" value="CFA20_dom"/>
    <property type="match status" value="1"/>
</dbReference>
<sequence>MLIPKDDKATLGLLQSFLVFQVSMPQGQALTIELGIMDGTGTRRRVVLSTSFAELKATPLHSQVPILPVVRDGWLNLVLALSEMTPLLFRSSTFRQIDSLIISGACKLRRVFTLKDLATVGEEGEELNLVLPRGLEFPPNVDVCTQLLGATTLSSLAPGLGSSSLPKTGGTAQSLNAGRSILRKPSLVVKVNDGESSDEEGSRGGVLQLNVVGGVAVVAAQPGSPWAQRSIAGADVQLPSSRLARPMVGVGAKLGASDIAAARGTSQMPVAGSGNVGPGYNAGRRAISAQSVLREEEADTDSSSSMLASFNASGGGANANASSSSFSKPNGKQIPAGRNGSNLGPYAQPKSPPYPRSVYSQRAQSGPARMCEEGAGSQPSPLQQPPSSTKGVNGDVSMSPGTPTSAARHGRRSVMAMAAAGRNIPSTIIEAEPLRSSSEDMKAGTTALHASSGKGPSASATSSAAVSSRLAVAGRQTGPAGTAAGAAVMGSAQITQSNSPRKPSMTAFNSATSNGVPNCLEGLLHVNSSLDFSASQFTGSPKQDSSIHAAGVFSNASGMQQQPHVSNVFSLMQSTSIPTNSRDRYSSKKSEECSEKGLVGHVPSSNSIAAVPPAAAANFRTVAPPTSQRPAAPADHASRPRISSEGPVPAASPSNQRRAPGPATSSAAPSPGRRQQPAVQRAPAVHAASPSKQTTGASDATPKSTTTVSPSKVVASAGGSPQKTGTPPRGAARNQRIPAGPASSGAAEAPSATRPPMAAPPGTSKPPVRSTSPYKGSYPSPSRLPGRASPPTLNKRVLGSPSKANRPALVTEEQHQRRLAQHLQEPRKASTNGGATTASEVEEDQTLTAWNGFGVDDDEEVLGSRHFRQPLTRTESPTIAKELVSAVPSSLAPLKTQVGQAQGLKRGSGGNPLLLLDGLGSPSTSLSNISSPPMRRVGAVATHSNYERRNTHDLDDSVLLAEPSTLLAAQPSYSAMGDHQPLQPMEPWRASRVGLVGQGYGSAAGTVQAEEELLSPSMKLQMGRSAPNEGMDAWSSVERMMPPSTSSYSIQQRAFTPPVVPPSKMMQQQRAAAAAAAASEVHQQGPQVLTLGMKAAGEEMVDLVYDPVLNCYCDIKTNKYYELKH</sequence>
<gene>
    <name evidence="3" type="ORF">CEUSTIGMA_g4308.t1</name>
</gene>
<feature type="compositionally biased region" description="Basic and acidic residues" evidence="1">
    <location>
        <begin position="581"/>
        <end position="595"/>
    </location>
</feature>
<accession>A0A250X1U7</accession>
<evidence type="ECO:0000313" key="4">
    <source>
        <dbReference type="Proteomes" id="UP000232323"/>
    </source>
</evidence>
<proteinExistence type="predicted"/>
<feature type="compositionally biased region" description="Low complexity" evidence="1">
    <location>
        <begin position="657"/>
        <end position="674"/>
    </location>
</feature>
<dbReference type="OrthoDB" id="10261083at2759"/>
<feature type="compositionally biased region" description="Low complexity" evidence="1">
    <location>
        <begin position="700"/>
        <end position="717"/>
    </location>
</feature>
<dbReference type="Proteomes" id="UP000232323">
    <property type="component" value="Unassembled WGS sequence"/>
</dbReference>
<keyword evidence="4" id="KW-1185">Reference proteome</keyword>
<dbReference type="InterPro" id="IPR040441">
    <property type="entry name" value="CFA20/CFAP20DC"/>
</dbReference>
<dbReference type="STRING" id="1157962.A0A250X1U7"/>
<dbReference type="EMBL" id="BEGY01000020">
    <property type="protein sequence ID" value="GAX76862.1"/>
    <property type="molecule type" value="Genomic_DNA"/>
</dbReference>
<feature type="region of interest" description="Disordered" evidence="1">
    <location>
        <begin position="432"/>
        <end position="461"/>
    </location>
</feature>
<dbReference type="AlphaFoldDB" id="A0A250X1U7"/>
<evidence type="ECO:0000313" key="3">
    <source>
        <dbReference type="EMBL" id="GAX76862.1"/>
    </source>
</evidence>
<name>A0A250X1U7_9CHLO</name>
<feature type="compositionally biased region" description="Polar residues" evidence="1">
    <location>
        <begin position="829"/>
        <end position="839"/>
    </location>
</feature>
<feature type="compositionally biased region" description="Low complexity" evidence="1">
    <location>
        <begin position="377"/>
        <end position="388"/>
    </location>
</feature>
<feature type="compositionally biased region" description="Low complexity" evidence="1">
    <location>
        <begin position="302"/>
        <end position="327"/>
    </location>
</feature>
<feature type="compositionally biased region" description="Low complexity" evidence="1">
    <location>
        <begin position="450"/>
        <end position="461"/>
    </location>
</feature>
<feature type="region of interest" description="Disordered" evidence="1">
    <location>
        <begin position="623"/>
        <end position="847"/>
    </location>
</feature>
<organism evidence="3 4">
    <name type="scientific">Chlamydomonas eustigma</name>
    <dbReference type="NCBI Taxonomy" id="1157962"/>
    <lineage>
        <taxon>Eukaryota</taxon>
        <taxon>Viridiplantae</taxon>
        <taxon>Chlorophyta</taxon>
        <taxon>core chlorophytes</taxon>
        <taxon>Chlorophyceae</taxon>
        <taxon>CS clade</taxon>
        <taxon>Chlamydomonadales</taxon>
        <taxon>Chlamydomonadaceae</taxon>
        <taxon>Chlamydomonas</taxon>
    </lineage>
</organism>
<feature type="region of interest" description="Disordered" evidence="1">
    <location>
        <begin position="291"/>
        <end position="411"/>
    </location>
</feature>
<feature type="domain" description="CFA20" evidence="2">
    <location>
        <begin position="1"/>
        <end position="126"/>
    </location>
</feature>
<feature type="compositionally biased region" description="Low complexity" evidence="1">
    <location>
        <begin position="738"/>
        <end position="752"/>
    </location>
</feature>
<evidence type="ECO:0000259" key="2">
    <source>
        <dbReference type="Pfam" id="PF05018"/>
    </source>
</evidence>
<reference evidence="3 4" key="1">
    <citation type="submission" date="2017-08" db="EMBL/GenBank/DDBJ databases">
        <title>Acidophilic green algal genome provides insights into adaptation to an acidic environment.</title>
        <authorList>
            <person name="Hirooka S."/>
            <person name="Hirose Y."/>
            <person name="Kanesaki Y."/>
            <person name="Higuchi S."/>
            <person name="Fujiwara T."/>
            <person name="Onuma R."/>
            <person name="Era A."/>
            <person name="Ohbayashi R."/>
            <person name="Uzuka A."/>
            <person name="Nozaki H."/>
            <person name="Yoshikawa H."/>
            <person name="Miyagishima S.Y."/>
        </authorList>
    </citation>
    <scope>NUCLEOTIDE SEQUENCE [LARGE SCALE GENOMIC DNA]</scope>
    <source>
        <strain evidence="3 4">NIES-2499</strain>
    </source>
</reference>
<dbReference type="InterPro" id="IPR007714">
    <property type="entry name" value="CFA20_dom"/>
</dbReference>
<dbReference type="PANTHER" id="PTHR12458">
    <property type="entry name" value="ORF PROTEIN"/>
    <property type="match status" value="1"/>
</dbReference>
<comment type="caution">
    <text evidence="3">The sequence shown here is derived from an EMBL/GenBank/DDBJ whole genome shotgun (WGS) entry which is preliminary data.</text>
</comment>
<feature type="region of interest" description="Disordered" evidence="1">
    <location>
        <begin position="575"/>
        <end position="606"/>
    </location>
</feature>